<dbReference type="FunFam" id="3.30.590.10:FF:000011">
    <property type="entry name" value="Glutamine synthetase"/>
    <property type="match status" value="1"/>
</dbReference>
<evidence type="ECO:0000259" key="14">
    <source>
        <dbReference type="PROSITE" id="PS51986"/>
    </source>
</evidence>
<reference evidence="16 17" key="1">
    <citation type="submission" date="2016-03" db="EMBL/GenBank/DDBJ databases">
        <title>Choanephora cucurbitarum.</title>
        <authorList>
            <person name="Min B."/>
            <person name="Park H."/>
            <person name="Park J.-H."/>
            <person name="Shin H.-D."/>
            <person name="Choi I.-G."/>
        </authorList>
    </citation>
    <scope>NUCLEOTIDE SEQUENCE [LARGE SCALE GENOMIC DNA]</scope>
    <source>
        <strain evidence="16 17">KUS-F28377</strain>
    </source>
</reference>
<sequence length="259" mass="28916">MAIVSNSAILQKYLSLPQNEKVQIEYVWIDAKGGLRSKTRTLDFVPKKAEELSEWNFDGSSTGQAEGHDSDVLIQPIALFADPFRGGENKIVLCETFNNDGTPHSTNYRHACKQTMDLHAASKPWFGIEQEYMLFDPETSKPYGWPINGFPEPQGKYYCGVGAGKIFGRDIVEAHYRACLYAGICISGVNAEVAPGQFEFQVGPCEGIAMGDHLWVARYILERVAEDFGIVVSMHPKPNTTNVYELRSKVVMYGRISLH</sequence>
<proteinExistence type="inferred from homology"/>
<dbReference type="InParanoid" id="A0A1C7N2J0"/>
<dbReference type="PROSITE" id="PS00180">
    <property type="entry name" value="GLNA_1"/>
    <property type="match status" value="1"/>
</dbReference>
<gene>
    <name evidence="16" type="primary">GLN1_0</name>
    <name evidence="16" type="ORF">A0J61_09111</name>
</gene>
<evidence type="ECO:0000256" key="11">
    <source>
        <dbReference type="ARBA" id="ARBA00049436"/>
    </source>
</evidence>
<evidence type="ECO:0000256" key="4">
    <source>
        <dbReference type="ARBA" id="ARBA00012937"/>
    </source>
</evidence>
<feature type="domain" description="GS beta-grasp" evidence="14">
    <location>
        <begin position="22"/>
        <end position="101"/>
    </location>
</feature>
<comment type="catalytic activity">
    <reaction evidence="11">
        <text>L-glutamate + NH4(+) + ATP = L-glutamine + ADP + phosphate + H(+)</text>
        <dbReference type="Rhea" id="RHEA:16169"/>
        <dbReference type="ChEBI" id="CHEBI:15378"/>
        <dbReference type="ChEBI" id="CHEBI:28938"/>
        <dbReference type="ChEBI" id="CHEBI:29985"/>
        <dbReference type="ChEBI" id="CHEBI:30616"/>
        <dbReference type="ChEBI" id="CHEBI:43474"/>
        <dbReference type="ChEBI" id="CHEBI:58359"/>
        <dbReference type="ChEBI" id="CHEBI:456216"/>
        <dbReference type="EC" id="6.3.1.2"/>
    </reaction>
</comment>
<evidence type="ECO:0000256" key="2">
    <source>
        <dbReference type="ARBA" id="ARBA00009897"/>
    </source>
</evidence>
<dbReference type="Gene3D" id="3.30.590.10">
    <property type="entry name" value="Glutamine synthetase/guanido kinase, catalytic domain"/>
    <property type="match status" value="1"/>
</dbReference>
<comment type="caution">
    <text evidence="16">The sequence shown here is derived from an EMBL/GenBank/DDBJ whole genome shotgun (WGS) entry which is preliminary data.</text>
</comment>
<evidence type="ECO:0000256" key="7">
    <source>
        <dbReference type="ARBA" id="ARBA00022598"/>
    </source>
</evidence>
<dbReference type="EC" id="6.3.1.2" evidence="4"/>
<keyword evidence="7" id="KW-0436">Ligase</keyword>
<evidence type="ECO:0000256" key="8">
    <source>
        <dbReference type="ARBA" id="ARBA00022741"/>
    </source>
</evidence>
<evidence type="ECO:0000256" key="6">
    <source>
        <dbReference type="ARBA" id="ARBA00022490"/>
    </source>
</evidence>
<dbReference type="STRING" id="101091.A0A1C7N2J0"/>
<comment type="subunit">
    <text evidence="3">Homooctamer.</text>
</comment>
<evidence type="ECO:0000313" key="17">
    <source>
        <dbReference type="Proteomes" id="UP000093000"/>
    </source>
</evidence>
<dbReference type="PANTHER" id="PTHR20852:SF57">
    <property type="entry name" value="GLUTAMINE SYNTHETASE 2 CYTOPLASMIC"/>
    <property type="match status" value="1"/>
</dbReference>
<dbReference type="InterPro" id="IPR008147">
    <property type="entry name" value="Gln_synt_N"/>
</dbReference>
<name>A0A1C7N2J0_9FUNG</name>
<dbReference type="InterPro" id="IPR050292">
    <property type="entry name" value="Glutamine_Synthetase"/>
</dbReference>
<evidence type="ECO:0000256" key="9">
    <source>
        <dbReference type="ARBA" id="ARBA00022840"/>
    </source>
</evidence>
<dbReference type="Gene3D" id="3.10.20.70">
    <property type="entry name" value="Glutamine synthetase, N-terminal domain"/>
    <property type="match status" value="1"/>
</dbReference>
<dbReference type="FunFam" id="3.10.20.70:FF:000004">
    <property type="entry name" value="Glutamine synthetase"/>
    <property type="match status" value="1"/>
</dbReference>
<feature type="domain" description="GS catalytic" evidence="15">
    <location>
        <begin position="108"/>
        <end position="259"/>
    </location>
</feature>
<evidence type="ECO:0000256" key="10">
    <source>
        <dbReference type="ARBA" id="ARBA00030668"/>
    </source>
</evidence>
<dbReference type="Proteomes" id="UP000093000">
    <property type="component" value="Unassembled WGS sequence"/>
</dbReference>
<evidence type="ECO:0000256" key="1">
    <source>
        <dbReference type="ARBA" id="ARBA00004496"/>
    </source>
</evidence>
<dbReference type="PANTHER" id="PTHR20852">
    <property type="entry name" value="GLUTAMINE SYNTHETASE"/>
    <property type="match status" value="1"/>
</dbReference>
<dbReference type="InterPro" id="IPR027302">
    <property type="entry name" value="Gln_synth_N_conserv_site"/>
</dbReference>
<dbReference type="GO" id="GO:0004356">
    <property type="term" value="F:glutamine synthetase activity"/>
    <property type="evidence" value="ECO:0007669"/>
    <property type="project" value="UniProtKB-EC"/>
</dbReference>
<evidence type="ECO:0000313" key="16">
    <source>
        <dbReference type="EMBL" id="OBZ82839.1"/>
    </source>
</evidence>
<comment type="subcellular location">
    <subcellularLocation>
        <location evidence="1">Cytoplasm</location>
    </subcellularLocation>
</comment>
<dbReference type="Pfam" id="PF00120">
    <property type="entry name" value="Gln-synt_C"/>
    <property type="match status" value="1"/>
</dbReference>
<evidence type="ECO:0000256" key="3">
    <source>
        <dbReference type="ARBA" id="ARBA00011823"/>
    </source>
</evidence>
<accession>A0A1C7N2J0</accession>
<comment type="similarity">
    <text evidence="2 12 13">Belongs to the glutamine synthetase family.</text>
</comment>
<dbReference type="AlphaFoldDB" id="A0A1C7N2J0"/>
<dbReference type="Pfam" id="PF03951">
    <property type="entry name" value="Gln-synt_N"/>
    <property type="match status" value="1"/>
</dbReference>
<evidence type="ECO:0000256" key="5">
    <source>
        <dbReference type="ARBA" id="ARBA00021364"/>
    </source>
</evidence>
<protein>
    <recommendedName>
        <fullName evidence="5">Glutamine synthetase</fullName>
        <ecNumber evidence="4">6.3.1.2</ecNumber>
    </recommendedName>
    <alternativeName>
        <fullName evidence="10">Glutamate--ammonia ligase</fullName>
    </alternativeName>
</protein>
<keyword evidence="8" id="KW-0547">Nucleotide-binding</keyword>
<keyword evidence="17" id="KW-1185">Reference proteome</keyword>
<keyword evidence="6" id="KW-0963">Cytoplasm</keyword>
<evidence type="ECO:0000256" key="13">
    <source>
        <dbReference type="RuleBase" id="RU000384"/>
    </source>
</evidence>
<dbReference type="PROSITE" id="PS51987">
    <property type="entry name" value="GS_CATALYTIC"/>
    <property type="match status" value="1"/>
</dbReference>
<keyword evidence="9" id="KW-0067">ATP-binding</keyword>
<dbReference type="PROSITE" id="PS51986">
    <property type="entry name" value="GS_BETA_GRASP"/>
    <property type="match status" value="1"/>
</dbReference>
<dbReference type="GO" id="GO:0005524">
    <property type="term" value="F:ATP binding"/>
    <property type="evidence" value="ECO:0007669"/>
    <property type="project" value="UniProtKB-KW"/>
</dbReference>
<dbReference type="InterPro" id="IPR008146">
    <property type="entry name" value="Gln_synth_cat_dom"/>
</dbReference>
<dbReference type="InterPro" id="IPR014746">
    <property type="entry name" value="Gln_synth/guanido_kin_cat_dom"/>
</dbReference>
<dbReference type="GO" id="GO:0005737">
    <property type="term" value="C:cytoplasm"/>
    <property type="evidence" value="ECO:0007669"/>
    <property type="project" value="UniProtKB-SubCell"/>
</dbReference>
<organism evidence="16 17">
    <name type="scientific">Choanephora cucurbitarum</name>
    <dbReference type="NCBI Taxonomy" id="101091"/>
    <lineage>
        <taxon>Eukaryota</taxon>
        <taxon>Fungi</taxon>
        <taxon>Fungi incertae sedis</taxon>
        <taxon>Mucoromycota</taxon>
        <taxon>Mucoromycotina</taxon>
        <taxon>Mucoromycetes</taxon>
        <taxon>Mucorales</taxon>
        <taxon>Mucorineae</taxon>
        <taxon>Choanephoraceae</taxon>
        <taxon>Choanephoroideae</taxon>
        <taxon>Choanephora</taxon>
    </lineage>
</organism>
<evidence type="ECO:0000259" key="15">
    <source>
        <dbReference type="PROSITE" id="PS51987"/>
    </source>
</evidence>
<dbReference type="GO" id="GO:0006542">
    <property type="term" value="P:glutamine biosynthetic process"/>
    <property type="evidence" value="ECO:0007669"/>
    <property type="project" value="InterPro"/>
</dbReference>
<evidence type="ECO:0000256" key="12">
    <source>
        <dbReference type="PROSITE-ProRule" id="PRU01330"/>
    </source>
</evidence>
<dbReference type="SMART" id="SM01230">
    <property type="entry name" value="Gln-synt_C"/>
    <property type="match status" value="1"/>
</dbReference>
<dbReference type="OrthoDB" id="1936100at2759"/>
<dbReference type="InterPro" id="IPR036651">
    <property type="entry name" value="Gln_synt_N_sf"/>
</dbReference>
<dbReference type="EMBL" id="LUGH01000776">
    <property type="protein sequence ID" value="OBZ82839.1"/>
    <property type="molecule type" value="Genomic_DNA"/>
</dbReference>
<dbReference type="SUPFAM" id="SSF54368">
    <property type="entry name" value="Glutamine synthetase, N-terminal domain"/>
    <property type="match status" value="1"/>
</dbReference>
<dbReference type="SUPFAM" id="SSF55931">
    <property type="entry name" value="Glutamine synthetase/guanido kinase"/>
    <property type="match status" value="1"/>
</dbReference>